<dbReference type="Proteomes" id="UP000289738">
    <property type="component" value="Chromosome A09"/>
</dbReference>
<feature type="compositionally biased region" description="Basic and acidic residues" evidence="1">
    <location>
        <begin position="222"/>
        <end position="244"/>
    </location>
</feature>
<feature type="compositionally biased region" description="Basic residues" evidence="1">
    <location>
        <begin position="212"/>
        <end position="221"/>
    </location>
</feature>
<sequence length="327" mass="37545">MHIPPINVLHKLLKELTYSFNLIRNTLDTSYGVLTINQKNIVAVLSLNASGALFLSKVNFKEFIEENKEVYRNFQGKTLKQLTDLITKIGVDRDEDQLMLKRAFIIYIQMLFLLPTTINKISPIHMPLIFHVDTIREWNWGGHIFDFLIKGISEHGIVKRVELKEKLTRIQKEEKKEKKKKTQKKKDISSKSDSGTSSESDSEQDSKEPPKARKQPTRKIKKTEQTQEFLREAKKNAKPEKGEQEESYNDPAQEKMIVLQKEIHSQSELLSITAQSHQPAENTPTAPAAPSKMTSSFVKLEFPALSFNFGFLNRTRRYTDLGGSIDN</sequence>
<dbReference type="AlphaFoldDB" id="A0A445BCS0"/>
<gene>
    <name evidence="2" type="ORF">Ahy_A09g041441</name>
</gene>
<dbReference type="EMBL" id="SDMP01000009">
    <property type="protein sequence ID" value="RYR36475.1"/>
    <property type="molecule type" value="Genomic_DNA"/>
</dbReference>
<comment type="caution">
    <text evidence="2">The sequence shown here is derived from an EMBL/GenBank/DDBJ whole genome shotgun (WGS) entry which is preliminary data.</text>
</comment>
<reference evidence="2 3" key="1">
    <citation type="submission" date="2019-01" db="EMBL/GenBank/DDBJ databases">
        <title>Sequencing of cultivated peanut Arachis hypogaea provides insights into genome evolution and oil improvement.</title>
        <authorList>
            <person name="Chen X."/>
        </authorList>
    </citation>
    <scope>NUCLEOTIDE SEQUENCE [LARGE SCALE GENOMIC DNA]</scope>
    <source>
        <strain evidence="3">cv. Fuhuasheng</strain>
        <tissue evidence="2">Leaves</tissue>
    </source>
</reference>
<feature type="region of interest" description="Disordered" evidence="1">
    <location>
        <begin position="173"/>
        <end position="252"/>
    </location>
</feature>
<accession>A0A445BCS0</accession>
<evidence type="ECO:0000313" key="2">
    <source>
        <dbReference type="EMBL" id="RYR36475.1"/>
    </source>
</evidence>
<evidence type="ECO:0000313" key="3">
    <source>
        <dbReference type="Proteomes" id="UP000289738"/>
    </source>
</evidence>
<evidence type="ECO:0000256" key="1">
    <source>
        <dbReference type="SAM" id="MobiDB-lite"/>
    </source>
</evidence>
<protein>
    <submittedName>
        <fullName evidence="2">Uncharacterized protein</fullName>
    </submittedName>
</protein>
<keyword evidence="3" id="KW-1185">Reference proteome</keyword>
<name>A0A445BCS0_ARAHY</name>
<organism evidence="2 3">
    <name type="scientific">Arachis hypogaea</name>
    <name type="common">Peanut</name>
    <dbReference type="NCBI Taxonomy" id="3818"/>
    <lineage>
        <taxon>Eukaryota</taxon>
        <taxon>Viridiplantae</taxon>
        <taxon>Streptophyta</taxon>
        <taxon>Embryophyta</taxon>
        <taxon>Tracheophyta</taxon>
        <taxon>Spermatophyta</taxon>
        <taxon>Magnoliopsida</taxon>
        <taxon>eudicotyledons</taxon>
        <taxon>Gunneridae</taxon>
        <taxon>Pentapetalae</taxon>
        <taxon>rosids</taxon>
        <taxon>fabids</taxon>
        <taxon>Fabales</taxon>
        <taxon>Fabaceae</taxon>
        <taxon>Papilionoideae</taxon>
        <taxon>50 kb inversion clade</taxon>
        <taxon>dalbergioids sensu lato</taxon>
        <taxon>Dalbergieae</taxon>
        <taxon>Pterocarpus clade</taxon>
        <taxon>Arachis</taxon>
    </lineage>
</organism>
<proteinExistence type="predicted"/>